<protein>
    <submittedName>
        <fullName evidence="6">DUF1592 domain-containing protein</fullName>
    </submittedName>
</protein>
<evidence type="ECO:0000259" key="2">
    <source>
        <dbReference type="Pfam" id="PF07626"/>
    </source>
</evidence>
<dbReference type="Pfam" id="PF07624">
    <property type="entry name" value="PSD2"/>
    <property type="match status" value="1"/>
</dbReference>
<dbReference type="InterPro" id="IPR011478">
    <property type="entry name" value="DUF1585"/>
</dbReference>
<gene>
    <name evidence="6" type="ORF">H7F49_15290</name>
</gene>
<dbReference type="InterPro" id="IPR013042">
    <property type="entry name" value="DUF1592"/>
</dbReference>
<dbReference type="Proteomes" id="UP000520156">
    <property type="component" value="Unassembled WGS sequence"/>
</dbReference>
<evidence type="ECO:0000259" key="4">
    <source>
        <dbReference type="Pfam" id="PF07631"/>
    </source>
</evidence>
<dbReference type="InterPro" id="IPR013036">
    <property type="entry name" value="DUF1587"/>
</dbReference>
<dbReference type="AlphaFoldDB" id="A0A7X1KD91"/>
<feature type="domain" description="DUF1595" evidence="5">
    <location>
        <begin position="118"/>
        <end position="179"/>
    </location>
</feature>
<dbReference type="RefSeq" id="WP_185684448.1">
    <property type="nucleotide sequence ID" value="NZ_JACLAU010000033.1"/>
</dbReference>
<feature type="domain" description="DUF1588" evidence="3">
    <location>
        <begin position="342"/>
        <end position="443"/>
    </location>
</feature>
<dbReference type="Pfam" id="PF07631">
    <property type="entry name" value="PSD4"/>
    <property type="match status" value="1"/>
</dbReference>
<dbReference type="Pfam" id="PF07637">
    <property type="entry name" value="PSD5"/>
    <property type="match status" value="1"/>
</dbReference>
<proteinExistence type="predicted"/>
<organism evidence="6 7">
    <name type="scientific">Novosphingobium aerophilum</name>
    <dbReference type="NCBI Taxonomy" id="2839843"/>
    <lineage>
        <taxon>Bacteria</taxon>
        <taxon>Pseudomonadati</taxon>
        <taxon>Pseudomonadota</taxon>
        <taxon>Alphaproteobacteria</taxon>
        <taxon>Sphingomonadales</taxon>
        <taxon>Sphingomonadaceae</taxon>
        <taxon>Novosphingobium</taxon>
    </lineage>
</organism>
<keyword evidence="7" id="KW-1185">Reference proteome</keyword>
<feature type="domain" description="DUF1587" evidence="2">
    <location>
        <begin position="34"/>
        <end position="98"/>
    </location>
</feature>
<evidence type="ECO:0000259" key="5">
    <source>
        <dbReference type="Pfam" id="PF07637"/>
    </source>
</evidence>
<reference evidence="6 7" key="1">
    <citation type="submission" date="2020-08" db="EMBL/GenBank/DDBJ databases">
        <title>The genome sequence of Novosphingobium flavum 4Y4.</title>
        <authorList>
            <person name="Liu Y."/>
        </authorList>
    </citation>
    <scope>NUCLEOTIDE SEQUENCE [LARGE SCALE GENOMIC DNA]</scope>
    <source>
        <strain evidence="6 7">4Y4</strain>
    </source>
</reference>
<sequence>MAIAAIALAGVDFVKPTSAAAAQDTGGSHGPALRRLNEGQYLRSIEQVFGHGIRVPGRFAPPLREQGLLAIGEAHVSVSPSGLEQYELRAREIAEQALALPGVRPNCANQGNRFDRDCAEQFLGKYGRLLYRRSLDAAELAGVVAVSQRAAATSGDFGKGLQAGLSRLLVSPYFIFRLERAAAAPDAMGRAVLDDTSLATRISFLLWDAPPDEELLAAAERGDLREDAKLAAQVDRMMASPRFEQGVRSFFFDMFGFDQFAGLVKDQAIFPKFNSELARDAQEQTLRTLVNLLVTEKGDYRDIFSTRKTFMNRGLAALYKVPAPSAGVEGWAPYTFPDDSPRAGILSLAGFLMLDPTHEGKSSPTIRGKAVRELLLCQPVPAPPPNVNFSIVQDDSNPLLKTARQRLIAHQESPACAGCHALTDPIGLSLENYDGVGAFRSHEHDAAIDATGTFDGKPYVGLLGLSQRLRESADPPACLVQRLFEYGSGRAVGAGDNAWLETAITRFETDGFRLPALMRRIATSTALRSLGPALPEPGTQQANLGMLYRRTK</sequence>
<feature type="domain" description="DUF1585" evidence="1">
    <location>
        <begin position="455"/>
        <end position="526"/>
    </location>
</feature>
<dbReference type="InterPro" id="IPR013043">
    <property type="entry name" value="DUF1595"/>
</dbReference>
<dbReference type="Pfam" id="PF07627">
    <property type="entry name" value="PSCyt3"/>
    <property type="match status" value="1"/>
</dbReference>
<evidence type="ECO:0000313" key="6">
    <source>
        <dbReference type="EMBL" id="MBC2653061.1"/>
    </source>
</evidence>
<evidence type="ECO:0000259" key="1">
    <source>
        <dbReference type="Pfam" id="PF07624"/>
    </source>
</evidence>
<comment type="caution">
    <text evidence="6">The sequence shown here is derived from an EMBL/GenBank/DDBJ whole genome shotgun (WGS) entry which is preliminary data.</text>
</comment>
<dbReference type="InterPro" id="IPR013039">
    <property type="entry name" value="DUF1588"/>
</dbReference>
<name>A0A7X1KD91_9SPHN</name>
<accession>A0A7X1KD91</accession>
<evidence type="ECO:0000259" key="3">
    <source>
        <dbReference type="Pfam" id="PF07627"/>
    </source>
</evidence>
<dbReference type="Pfam" id="PF07626">
    <property type="entry name" value="PSD3"/>
    <property type="match status" value="1"/>
</dbReference>
<feature type="domain" description="DUF1592" evidence="4">
    <location>
        <begin position="193"/>
        <end position="320"/>
    </location>
</feature>
<dbReference type="EMBL" id="JACLAU010000033">
    <property type="protein sequence ID" value="MBC2653061.1"/>
    <property type="molecule type" value="Genomic_DNA"/>
</dbReference>
<evidence type="ECO:0000313" key="7">
    <source>
        <dbReference type="Proteomes" id="UP000520156"/>
    </source>
</evidence>